<keyword evidence="5" id="KW-1185">Reference proteome</keyword>
<dbReference type="PROSITE" id="PS51000">
    <property type="entry name" value="HTH_DEOR_2"/>
    <property type="match status" value="1"/>
</dbReference>
<dbReference type="InterPro" id="IPR051534">
    <property type="entry name" value="CBASS_pafABC_assoc_protein"/>
</dbReference>
<gene>
    <name evidence="4" type="ordered locus">Snas_4738</name>
</gene>
<dbReference type="PROSITE" id="PS52050">
    <property type="entry name" value="WYL"/>
    <property type="match status" value="1"/>
</dbReference>
<evidence type="ECO:0000259" key="3">
    <source>
        <dbReference type="PROSITE" id="PS51000"/>
    </source>
</evidence>
<proteinExistence type="predicted"/>
<dbReference type="EMBL" id="CP001778">
    <property type="protein sequence ID" value="ADD44380.1"/>
    <property type="molecule type" value="Genomic_DNA"/>
</dbReference>
<evidence type="ECO:0000313" key="5">
    <source>
        <dbReference type="Proteomes" id="UP000000844"/>
    </source>
</evidence>
<evidence type="ECO:0000313" key="4">
    <source>
        <dbReference type="EMBL" id="ADD44380.1"/>
    </source>
</evidence>
<dbReference type="InterPro" id="IPR028349">
    <property type="entry name" value="PafC-like"/>
</dbReference>
<keyword evidence="2" id="KW-0804">Transcription</keyword>
<dbReference type="eggNOG" id="COG2378">
    <property type="taxonomic scope" value="Bacteria"/>
</dbReference>
<evidence type="ECO:0000256" key="2">
    <source>
        <dbReference type="ARBA" id="ARBA00023163"/>
    </source>
</evidence>
<dbReference type="KEGG" id="sna:Snas_4738"/>
<name>D3Q7N8_STANL</name>
<dbReference type="InterPro" id="IPR001034">
    <property type="entry name" value="DeoR_HTH"/>
</dbReference>
<feature type="domain" description="HTH deoR-type" evidence="3">
    <location>
        <begin position="1"/>
        <end position="55"/>
    </location>
</feature>
<keyword evidence="1" id="KW-0805">Transcription regulation</keyword>
<organism evidence="4 5">
    <name type="scientific">Stackebrandtia nassauensis (strain DSM 44728 / CIP 108903 / NRRL B-16338 / NBRC 102104 / LLR-40K-21)</name>
    <dbReference type="NCBI Taxonomy" id="446470"/>
    <lineage>
        <taxon>Bacteria</taxon>
        <taxon>Bacillati</taxon>
        <taxon>Actinomycetota</taxon>
        <taxon>Actinomycetes</taxon>
        <taxon>Glycomycetales</taxon>
        <taxon>Glycomycetaceae</taxon>
        <taxon>Stackebrandtia</taxon>
    </lineage>
</organism>
<protein>
    <submittedName>
        <fullName evidence="4">Helix-turn-helix type 11 domain protein</fullName>
    </submittedName>
</protein>
<dbReference type="GO" id="GO:0003700">
    <property type="term" value="F:DNA-binding transcription factor activity"/>
    <property type="evidence" value="ECO:0007669"/>
    <property type="project" value="InterPro"/>
</dbReference>
<dbReference type="SUPFAM" id="SSF46785">
    <property type="entry name" value="Winged helix' DNA-binding domain"/>
    <property type="match status" value="1"/>
</dbReference>
<dbReference type="InterPro" id="IPR013196">
    <property type="entry name" value="HTH_11"/>
</dbReference>
<dbReference type="PANTHER" id="PTHR34580">
    <property type="match status" value="1"/>
</dbReference>
<dbReference type="Gene3D" id="1.10.10.10">
    <property type="entry name" value="Winged helix-like DNA-binding domain superfamily/Winged helix DNA-binding domain"/>
    <property type="match status" value="1"/>
</dbReference>
<dbReference type="HOGENOM" id="CLU_041141_1_0_11"/>
<reference evidence="4 5" key="1">
    <citation type="journal article" date="2009" name="Stand. Genomic Sci.">
        <title>Complete genome sequence of Stackebrandtia nassauensis type strain (LLR-40K-21).</title>
        <authorList>
            <person name="Munk C."/>
            <person name="Lapidus A."/>
            <person name="Copeland A."/>
            <person name="Jando M."/>
            <person name="Mayilraj S."/>
            <person name="Glavina Del Rio T."/>
            <person name="Nolan M."/>
            <person name="Chen F."/>
            <person name="Lucas S."/>
            <person name="Tice H."/>
            <person name="Cheng J.F."/>
            <person name="Han C."/>
            <person name="Detter J.C."/>
            <person name="Bruce D."/>
            <person name="Goodwin L."/>
            <person name="Chain P."/>
            <person name="Pitluck S."/>
            <person name="Goker M."/>
            <person name="Ovchinikova G."/>
            <person name="Pati A."/>
            <person name="Ivanova N."/>
            <person name="Mavromatis K."/>
            <person name="Chen A."/>
            <person name="Palaniappan K."/>
            <person name="Land M."/>
            <person name="Hauser L."/>
            <person name="Chang Y.J."/>
            <person name="Jeffries C.D."/>
            <person name="Bristow J."/>
            <person name="Eisen J.A."/>
            <person name="Markowitz V."/>
            <person name="Hugenholtz P."/>
            <person name="Kyrpides N.C."/>
            <person name="Klenk H.P."/>
        </authorList>
    </citation>
    <scope>NUCLEOTIDE SEQUENCE [LARGE SCALE GENOMIC DNA]</scope>
    <source>
        <strain evidence="5">DSM 44728 / CIP 108903 / NRRL B-16338 / NBRC 102104 / LLR-40K-21</strain>
    </source>
</reference>
<evidence type="ECO:0000256" key="1">
    <source>
        <dbReference type="ARBA" id="ARBA00023015"/>
    </source>
</evidence>
<dbReference type="Proteomes" id="UP000000844">
    <property type="component" value="Chromosome"/>
</dbReference>
<dbReference type="InterPro" id="IPR036390">
    <property type="entry name" value="WH_DNA-bd_sf"/>
</dbReference>
<dbReference type="Pfam" id="PF13280">
    <property type="entry name" value="WYL"/>
    <property type="match status" value="1"/>
</dbReference>
<dbReference type="InterPro" id="IPR026881">
    <property type="entry name" value="WYL_dom"/>
</dbReference>
<dbReference type="AlphaFoldDB" id="D3Q7N8"/>
<dbReference type="InterPro" id="IPR036388">
    <property type="entry name" value="WH-like_DNA-bd_sf"/>
</dbReference>
<sequence>MLSLLSLLQGGRSWTGIELAERLSTSPRTLRRDIDRLRELGYPVETTRGPGGHYRLVAGSAMPPLLLEDDEAVAIALGLRVASDGVMADVADTASSALRKVEQVLPKRLRQRVRAMHAATETTPARWPQVSARLLDIVGEASHRSQRLDFDYRDRGDARTRRRVEPYRQVLVNRRWYLLAWDLDRGDWRIFRMDRMSDPQVGPGRFEARELPAESAASFVENALKRYPPMHHIVVDFHAPLERVASLQNDRDGTLTRIDDEHCRYSVDADSFEWMAIMLGVLGLEYRIVGPEEFVEYSRKLAERIRESTEGKG</sequence>
<dbReference type="STRING" id="446470.Snas_4738"/>
<dbReference type="PANTHER" id="PTHR34580:SF3">
    <property type="entry name" value="PROTEIN PAFB"/>
    <property type="match status" value="1"/>
</dbReference>
<accession>D3Q7N8</accession>
<dbReference type="PIRSF" id="PIRSF016838">
    <property type="entry name" value="PafC"/>
    <property type="match status" value="1"/>
</dbReference>
<dbReference type="Pfam" id="PF08279">
    <property type="entry name" value="HTH_11"/>
    <property type="match status" value="1"/>
</dbReference>